<accession>A0A1I0ZIH5</accession>
<evidence type="ECO:0000313" key="2">
    <source>
        <dbReference type="EMBL" id="SFB25579.1"/>
    </source>
</evidence>
<name>A0A1I0ZIH5_9CLOT</name>
<dbReference type="AlphaFoldDB" id="A0A1I0ZIH5"/>
<feature type="non-terminal residue" evidence="2">
    <location>
        <position position="36"/>
    </location>
</feature>
<feature type="region of interest" description="Disordered" evidence="1">
    <location>
        <begin position="1"/>
        <end position="36"/>
    </location>
</feature>
<dbReference type="Proteomes" id="UP000198619">
    <property type="component" value="Unassembled WGS sequence"/>
</dbReference>
<protein>
    <submittedName>
        <fullName evidence="2">Uncharacterized protein</fullName>
    </submittedName>
</protein>
<organism evidence="2 3">
    <name type="scientific">Clostridium frigidicarnis</name>
    <dbReference type="NCBI Taxonomy" id="84698"/>
    <lineage>
        <taxon>Bacteria</taxon>
        <taxon>Bacillati</taxon>
        <taxon>Bacillota</taxon>
        <taxon>Clostridia</taxon>
        <taxon>Eubacteriales</taxon>
        <taxon>Clostridiaceae</taxon>
        <taxon>Clostridium</taxon>
    </lineage>
</organism>
<evidence type="ECO:0000256" key="1">
    <source>
        <dbReference type="SAM" id="MobiDB-lite"/>
    </source>
</evidence>
<dbReference type="EMBL" id="FOKI01000022">
    <property type="protein sequence ID" value="SFB25579.1"/>
    <property type="molecule type" value="Genomic_DNA"/>
</dbReference>
<evidence type="ECO:0000313" key="3">
    <source>
        <dbReference type="Proteomes" id="UP000198619"/>
    </source>
</evidence>
<feature type="compositionally biased region" description="Basic and acidic residues" evidence="1">
    <location>
        <begin position="11"/>
        <end position="36"/>
    </location>
</feature>
<gene>
    <name evidence="2" type="ORF">SAMN04488528_10221</name>
</gene>
<proteinExistence type="predicted"/>
<sequence length="36" mass="4202">MCNNGFYNKFDGNEDRTEDEYGKHEDECGKHEDDCG</sequence>
<reference evidence="2 3" key="1">
    <citation type="submission" date="2016-10" db="EMBL/GenBank/DDBJ databases">
        <authorList>
            <person name="de Groot N.N."/>
        </authorList>
    </citation>
    <scope>NUCLEOTIDE SEQUENCE [LARGE SCALE GENOMIC DNA]</scope>
    <source>
        <strain evidence="2 3">DSM 12271</strain>
    </source>
</reference>
<keyword evidence="3" id="KW-1185">Reference proteome</keyword>